<evidence type="ECO:0000313" key="13">
    <source>
        <dbReference type="EMBL" id="EKX53207.1"/>
    </source>
</evidence>
<dbReference type="EC" id="3.4.19.12" evidence="3"/>
<dbReference type="Pfam" id="PF02338">
    <property type="entry name" value="OTU"/>
    <property type="match status" value="1"/>
</dbReference>
<dbReference type="Gene3D" id="1.25.40.560">
    <property type="match status" value="4"/>
</dbReference>
<dbReference type="HOGENOM" id="CLU_358429_0_0_1"/>
<dbReference type="GO" id="GO:0005737">
    <property type="term" value="C:cytoplasm"/>
    <property type="evidence" value="ECO:0007669"/>
    <property type="project" value="TreeGrafter"/>
</dbReference>
<dbReference type="MEROPS" id="C64.004"/>
<dbReference type="KEGG" id="gtt:GUITHDRAFT_132964"/>
<dbReference type="GO" id="GO:0071108">
    <property type="term" value="P:protein K48-linked deubiquitination"/>
    <property type="evidence" value="ECO:0007669"/>
    <property type="project" value="TreeGrafter"/>
</dbReference>
<comment type="similarity">
    <text evidence="2">Belongs to the peptidase C64 family.</text>
</comment>
<sequence>MEDFWLDACVAAWRNETHPVERYLAAGGNAMRRMRDSEVATLNAKYDVEFFSPGLDLVNIALQQDSQDVLLLLLPKDAIQPQPTVTVLQMPRVPRGLRHAQGKEDVRQLWLEACLACMNSDLMPIQKYVRGGGSVSRRLLASEAKELNRNFPNCFNEGETLANLALKWDNEAVLSLVLANVSEGSDKKDSDVNSRAQEEKTQNDHKGEGRDLRQTQEECEQAGIPYIAADYNYRDNRSDAVGNHQLRRLWLQACLAAYDNTTNPITAYLEAGGERSRSLTNQDIEYLQMSGCLRVGETLVDIALRRDSSQALACVLGETFVPQKKICSRDSNYSDQLRSQPRADLDSLWLDACTGAVLGEKDKIIAYVKNGGELGRRLKAEEATLVNEEGNIVACSGSVRARETLVDIALKYQRSDIIKLLCSDVVPDCARKRLPCHQFVMEASAISKEINANLELSVGSGLTKDMPFFQLNFAIPRELQTLPHDVRTRALNEIIDCEARETLEDENEPVINWCPALLPQHKLHPLYNGGMGDCLLHSASLVLAGIEDRNMAWRASLVRVMKTFDLYSRWREFRAREAALLGYHAEDWQWKKEWSELVRIAGSPKMSLEQTHVWALAHLLRRPIIVYGIQNIRNHRNEILGHAGHQGIYIPFLLDKSECCTDPLALAYVRGHYLGLVGEEKDPLTPTTILLPITMHNGQRLPVQYLYDVERGSEASIIREWLRCRAVNGVACVEQSYNPRASRPEACQALMRRYVEDVHQRMTNPRDEEEGVGADTIVEATL</sequence>
<dbReference type="Proteomes" id="UP000011087">
    <property type="component" value="Unassembled WGS sequence"/>
</dbReference>
<dbReference type="InterPro" id="IPR049768">
    <property type="entry name" value="ZRANB1_OTU"/>
</dbReference>
<protein>
    <recommendedName>
        <fullName evidence="3">ubiquitinyl hydrolase 1</fullName>
        <ecNumber evidence="3">3.4.19.12</ecNumber>
    </recommendedName>
</protein>
<evidence type="ECO:0000256" key="1">
    <source>
        <dbReference type="ARBA" id="ARBA00000707"/>
    </source>
</evidence>
<evidence type="ECO:0000256" key="11">
    <source>
        <dbReference type="SAM" id="MobiDB-lite"/>
    </source>
</evidence>
<dbReference type="GO" id="GO:0005634">
    <property type="term" value="C:nucleus"/>
    <property type="evidence" value="ECO:0007669"/>
    <property type="project" value="TreeGrafter"/>
</dbReference>
<dbReference type="InterPro" id="IPR003323">
    <property type="entry name" value="OTU_dom"/>
</dbReference>
<dbReference type="PANTHER" id="PTHR13367:SF27">
    <property type="entry name" value="OTU DOMAIN-CONTAINING PROTEIN"/>
    <property type="match status" value="1"/>
</dbReference>
<organism evidence="13">
    <name type="scientific">Guillardia theta (strain CCMP2712)</name>
    <name type="common">Cryptophyte</name>
    <dbReference type="NCBI Taxonomy" id="905079"/>
    <lineage>
        <taxon>Eukaryota</taxon>
        <taxon>Cryptophyceae</taxon>
        <taxon>Pyrenomonadales</taxon>
        <taxon>Geminigeraceae</taxon>
        <taxon>Guillardia</taxon>
    </lineage>
</organism>
<reference evidence="13 15" key="1">
    <citation type="journal article" date="2012" name="Nature">
        <title>Algal genomes reveal evolutionary mosaicism and the fate of nucleomorphs.</title>
        <authorList>
            <consortium name="DOE Joint Genome Institute"/>
            <person name="Curtis B.A."/>
            <person name="Tanifuji G."/>
            <person name="Burki F."/>
            <person name="Gruber A."/>
            <person name="Irimia M."/>
            <person name="Maruyama S."/>
            <person name="Arias M.C."/>
            <person name="Ball S.G."/>
            <person name="Gile G.H."/>
            <person name="Hirakawa Y."/>
            <person name="Hopkins J.F."/>
            <person name="Kuo A."/>
            <person name="Rensing S.A."/>
            <person name="Schmutz J."/>
            <person name="Symeonidi A."/>
            <person name="Elias M."/>
            <person name="Eveleigh R.J."/>
            <person name="Herman E.K."/>
            <person name="Klute M.J."/>
            <person name="Nakayama T."/>
            <person name="Obornik M."/>
            <person name="Reyes-Prieto A."/>
            <person name="Armbrust E.V."/>
            <person name="Aves S.J."/>
            <person name="Beiko R.G."/>
            <person name="Coutinho P."/>
            <person name="Dacks J.B."/>
            <person name="Durnford D.G."/>
            <person name="Fast N.M."/>
            <person name="Green B.R."/>
            <person name="Grisdale C.J."/>
            <person name="Hempel F."/>
            <person name="Henrissat B."/>
            <person name="Hoppner M.P."/>
            <person name="Ishida K."/>
            <person name="Kim E."/>
            <person name="Koreny L."/>
            <person name="Kroth P.G."/>
            <person name="Liu Y."/>
            <person name="Malik S.B."/>
            <person name="Maier U.G."/>
            <person name="McRose D."/>
            <person name="Mock T."/>
            <person name="Neilson J.A."/>
            <person name="Onodera N.T."/>
            <person name="Poole A.M."/>
            <person name="Pritham E.J."/>
            <person name="Richards T.A."/>
            <person name="Rocap G."/>
            <person name="Roy S.W."/>
            <person name="Sarai C."/>
            <person name="Schaack S."/>
            <person name="Shirato S."/>
            <person name="Slamovits C.H."/>
            <person name="Spencer D.F."/>
            <person name="Suzuki S."/>
            <person name="Worden A.Z."/>
            <person name="Zauner S."/>
            <person name="Barry K."/>
            <person name="Bell C."/>
            <person name="Bharti A.K."/>
            <person name="Crow J.A."/>
            <person name="Grimwood J."/>
            <person name="Kramer R."/>
            <person name="Lindquist E."/>
            <person name="Lucas S."/>
            <person name="Salamov A."/>
            <person name="McFadden G.I."/>
            <person name="Lane C.E."/>
            <person name="Keeling P.J."/>
            <person name="Gray M.W."/>
            <person name="Grigoriev I.V."/>
            <person name="Archibald J.M."/>
        </authorList>
    </citation>
    <scope>NUCLEOTIDE SEQUENCE</scope>
    <source>
        <strain evidence="13 15">CCMP2712</strain>
    </source>
</reference>
<keyword evidence="8" id="KW-0378">Hydrolase</keyword>
<proteinExistence type="inferred from homology"/>
<feature type="domain" description="OTU" evidence="12">
    <location>
        <begin position="523"/>
        <end position="652"/>
    </location>
</feature>
<evidence type="ECO:0000256" key="9">
    <source>
        <dbReference type="ARBA" id="ARBA00022807"/>
    </source>
</evidence>
<evidence type="ECO:0000256" key="2">
    <source>
        <dbReference type="ARBA" id="ARBA00005865"/>
    </source>
</evidence>
<keyword evidence="5" id="KW-0479">Metal-binding</keyword>
<keyword evidence="9" id="KW-0788">Thiol protease</keyword>
<dbReference type="GO" id="GO:0004843">
    <property type="term" value="F:cysteine-type deubiquitinase activity"/>
    <property type="evidence" value="ECO:0007669"/>
    <property type="project" value="UniProtKB-EC"/>
</dbReference>
<evidence type="ECO:0000256" key="7">
    <source>
        <dbReference type="ARBA" id="ARBA00022786"/>
    </source>
</evidence>
<dbReference type="CDD" id="cd22767">
    <property type="entry name" value="OTU_ZRANB1"/>
    <property type="match status" value="1"/>
</dbReference>
<feature type="region of interest" description="Disordered" evidence="11">
    <location>
        <begin position="184"/>
        <end position="215"/>
    </location>
</feature>
<dbReference type="GeneID" id="17310064"/>
<name>L1JXX2_GUITC</name>
<gene>
    <name evidence="13" type="ORF">GUITHDRAFT_132964</name>
</gene>
<dbReference type="PROSITE" id="PS50802">
    <property type="entry name" value="OTU"/>
    <property type="match status" value="1"/>
</dbReference>
<keyword evidence="6" id="KW-0863">Zinc-finger</keyword>
<dbReference type="STRING" id="905079.L1JXX2"/>
<dbReference type="OrthoDB" id="6275030at2759"/>
<reference evidence="14" key="3">
    <citation type="submission" date="2016-03" db="UniProtKB">
        <authorList>
            <consortium name="EnsemblProtists"/>
        </authorList>
    </citation>
    <scope>IDENTIFICATION</scope>
</reference>
<evidence type="ECO:0000256" key="8">
    <source>
        <dbReference type="ARBA" id="ARBA00022801"/>
    </source>
</evidence>
<dbReference type="EMBL" id="JH992970">
    <property type="protein sequence ID" value="EKX53207.1"/>
    <property type="molecule type" value="Genomic_DNA"/>
</dbReference>
<evidence type="ECO:0000256" key="4">
    <source>
        <dbReference type="ARBA" id="ARBA00022670"/>
    </source>
</evidence>
<dbReference type="PaxDb" id="55529-EKX53207"/>
<dbReference type="GO" id="GO:0070536">
    <property type="term" value="P:protein K63-linked deubiquitination"/>
    <property type="evidence" value="ECO:0007669"/>
    <property type="project" value="TreeGrafter"/>
</dbReference>
<evidence type="ECO:0000313" key="14">
    <source>
        <dbReference type="EnsemblProtists" id="EKX53207"/>
    </source>
</evidence>
<accession>L1JXX2</accession>
<evidence type="ECO:0000256" key="3">
    <source>
        <dbReference type="ARBA" id="ARBA00012759"/>
    </source>
</evidence>
<dbReference type="RefSeq" id="XP_005840187.1">
    <property type="nucleotide sequence ID" value="XM_005840130.1"/>
</dbReference>
<dbReference type="GO" id="GO:0070530">
    <property type="term" value="F:K63-linked polyubiquitin modification-dependent protein binding"/>
    <property type="evidence" value="ECO:0007669"/>
    <property type="project" value="TreeGrafter"/>
</dbReference>
<reference evidence="15" key="2">
    <citation type="submission" date="2012-11" db="EMBL/GenBank/DDBJ databases">
        <authorList>
            <person name="Kuo A."/>
            <person name="Curtis B.A."/>
            <person name="Tanifuji G."/>
            <person name="Burki F."/>
            <person name="Gruber A."/>
            <person name="Irimia M."/>
            <person name="Maruyama S."/>
            <person name="Arias M.C."/>
            <person name="Ball S.G."/>
            <person name="Gile G.H."/>
            <person name="Hirakawa Y."/>
            <person name="Hopkins J.F."/>
            <person name="Rensing S.A."/>
            <person name="Schmutz J."/>
            <person name="Symeonidi A."/>
            <person name="Elias M."/>
            <person name="Eveleigh R.J."/>
            <person name="Herman E.K."/>
            <person name="Klute M.J."/>
            <person name="Nakayama T."/>
            <person name="Obornik M."/>
            <person name="Reyes-Prieto A."/>
            <person name="Armbrust E.V."/>
            <person name="Aves S.J."/>
            <person name="Beiko R.G."/>
            <person name="Coutinho P."/>
            <person name="Dacks J.B."/>
            <person name="Durnford D.G."/>
            <person name="Fast N.M."/>
            <person name="Green B.R."/>
            <person name="Grisdale C."/>
            <person name="Hempe F."/>
            <person name="Henrissat B."/>
            <person name="Hoppner M.P."/>
            <person name="Ishida K.-I."/>
            <person name="Kim E."/>
            <person name="Koreny L."/>
            <person name="Kroth P.G."/>
            <person name="Liu Y."/>
            <person name="Malik S.-B."/>
            <person name="Maier U.G."/>
            <person name="McRose D."/>
            <person name="Mock T."/>
            <person name="Neilson J.A."/>
            <person name="Onodera N.T."/>
            <person name="Poole A.M."/>
            <person name="Pritham E.J."/>
            <person name="Richards T.A."/>
            <person name="Rocap G."/>
            <person name="Roy S.W."/>
            <person name="Sarai C."/>
            <person name="Schaack S."/>
            <person name="Shirato S."/>
            <person name="Slamovits C.H."/>
            <person name="Spencer D.F."/>
            <person name="Suzuki S."/>
            <person name="Worden A.Z."/>
            <person name="Zauner S."/>
            <person name="Barry K."/>
            <person name="Bell C."/>
            <person name="Bharti A.K."/>
            <person name="Crow J.A."/>
            <person name="Grimwood J."/>
            <person name="Kramer R."/>
            <person name="Lindquist E."/>
            <person name="Lucas S."/>
            <person name="Salamov A."/>
            <person name="McFadden G.I."/>
            <person name="Lane C.E."/>
            <person name="Keeling P.J."/>
            <person name="Gray M.W."/>
            <person name="Grigoriev I.V."/>
            <person name="Archibald J.M."/>
        </authorList>
    </citation>
    <scope>NUCLEOTIDE SEQUENCE</scope>
    <source>
        <strain evidence="15">CCMP2712</strain>
    </source>
</reference>
<evidence type="ECO:0000256" key="5">
    <source>
        <dbReference type="ARBA" id="ARBA00022723"/>
    </source>
</evidence>
<evidence type="ECO:0000313" key="15">
    <source>
        <dbReference type="Proteomes" id="UP000011087"/>
    </source>
</evidence>
<keyword evidence="7" id="KW-0833">Ubl conjugation pathway</keyword>
<dbReference type="eggNOG" id="KOG4345">
    <property type="taxonomic scope" value="Eukaryota"/>
</dbReference>
<dbReference type="PANTHER" id="PTHR13367">
    <property type="entry name" value="UBIQUITIN THIOESTERASE"/>
    <property type="match status" value="1"/>
</dbReference>
<evidence type="ECO:0000256" key="10">
    <source>
        <dbReference type="ARBA" id="ARBA00022833"/>
    </source>
</evidence>
<dbReference type="AlphaFoldDB" id="L1JXX2"/>
<keyword evidence="10" id="KW-0862">Zinc</keyword>
<comment type="catalytic activity">
    <reaction evidence="1">
        <text>Thiol-dependent hydrolysis of ester, thioester, amide, peptide and isopeptide bonds formed by the C-terminal Gly of ubiquitin (a 76-residue protein attached to proteins as an intracellular targeting signal).</text>
        <dbReference type="EC" id="3.4.19.12"/>
    </reaction>
</comment>
<evidence type="ECO:0000256" key="6">
    <source>
        <dbReference type="ARBA" id="ARBA00022771"/>
    </source>
</evidence>
<evidence type="ECO:0000259" key="12">
    <source>
        <dbReference type="PROSITE" id="PS50802"/>
    </source>
</evidence>
<keyword evidence="15" id="KW-1185">Reference proteome</keyword>
<dbReference type="InterPro" id="IPR051346">
    <property type="entry name" value="OTU_Deubiquitinase"/>
</dbReference>
<keyword evidence="4" id="KW-0645">Protease</keyword>
<dbReference type="GO" id="GO:0008270">
    <property type="term" value="F:zinc ion binding"/>
    <property type="evidence" value="ECO:0007669"/>
    <property type="project" value="UniProtKB-KW"/>
</dbReference>
<dbReference type="GO" id="GO:0035871">
    <property type="term" value="P:protein K11-linked deubiquitination"/>
    <property type="evidence" value="ECO:0007669"/>
    <property type="project" value="TreeGrafter"/>
</dbReference>
<dbReference type="EnsemblProtists" id="EKX53207">
    <property type="protein sequence ID" value="EKX53207"/>
    <property type="gene ID" value="GUITHDRAFT_132964"/>
</dbReference>
<dbReference type="GO" id="GO:0071947">
    <property type="term" value="P:protein deubiquitination involved in ubiquitin-dependent protein catabolic process"/>
    <property type="evidence" value="ECO:0007669"/>
    <property type="project" value="TreeGrafter"/>
</dbReference>